<dbReference type="PANTHER" id="PTHR40254:SF1">
    <property type="entry name" value="BLR0577 PROTEIN"/>
    <property type="match status" value="1"/>
</dbReference>
<dbReference type="Pfam" id="PF13454">
    <property type="entry name" value="NAD_binding_9"/>
    <property type="match status" value="1"/>
</dbReference>
<organism evidence="3 4">
    <name type="scientific">Rathayibacter tanaceti</name>
    <dbReference type="NCBI Taxonomy" id="1671680"/>
    <lineage>
        <taxon>Bacteria</taxon>
        <taxon>Bacillati</taxon>
        <taxon>Actinomycetota</taxon>
        <taxon>Actinomycetes</taxon>
        <taxon>Micrococcales</taxon>
        <taxon>Microbacteriaceae</taxon>
        <taxon>Rathayibacter</taxon>
    </lineage>
</organism>
<dbReference type="SUPFAM" id="SSF51905">
    <property type="entry name" value="FAD/NAD(P)-binding domain"/>
    <property type="match status" value="1"/>
</dbReference>
<proteinExistence type="predicted"/>
<dbReference type="InterPro" id="IPR036188">
    <property type="entry name" value="FAD/NAD-bd_sf"/>
</dbReference>
<dbReference type="InterPro" id="IPR038732">
    <property type="entry name" value="HpyO/CreE_NAD-binding"/>
</dbReference>
<dbReference type="InterPro" id="IPR052189">
    <property type="entry name" value="L-asp_N-monooxygenase_NS-form"/>
</dbReference>
<dbReference type="AlphaFoldDB" id="A0AAE6V6Z2"/>
<dbReference type="Proteomes" id="UP000465031">
    <property type="component" value="Chromosome"/>
</dbReference>
<gene>
    <name evidence="3" type="ORF">GSU10_14700</name>
</gene>
<evidence type="ECO:0000313" key="4">
    <source>
        <dbReference type="Proteomes" id="UP000465031"/>
    </source>
</evidence>
<feature type="region of interest" description="Disordered" evidence="1">
    <location>
        <begin position="666"/>
        <end position="714"/>
    </location>
</feature>
<protein>
    <submittedName>
        <fullName evidence="3">Adenylate cyclase</fullName>
    </submittedName>
</protein>
<feature type="domain" description="FAD-dependent urate hydroxylase HpyO/Asp monooxygenase CreE-like FAD/NAD(P)-binding" evidence="2">
    <location>
        <begin position="11"/>
        <end position="190"/>
    </location>
</feature>
<dbReference type="KEGG" id="rte:GSU10_14700"/>
<evidence type="ECO:0000256" key="1">
    <source>
        <dbReference type="SAM" id="MobiDB-lite"/>
    </source>
</evidence>
<evidence type="ECO:0000259" key="2">
    <source>
        <dbReference type="Pfam" id="PF13454"/>
    </source>
</evidence>
<dbReference type="RefSeq" id="WP_132505826.1">
    <property type="nucleotide sequence ID" value="NZ_CP047186.1"/>
</dbReference>
<name>A0AAE6V6Z2_9MICO</name>
<accession>A0AAE6V6Z2</accession>
<dbReference type="EMBL" id="CP047186">
    <property type="protein sequence ID" value="QHC56752.1"/>
    <property type="molecule type" value="Genomic_DNA"/>
</dbReference>
<evidence type="ECO:0000313" key="3">
    <source>
        <dbReference type="EMBL" id="QHC56752.1"/>
    </source>
</evidence>
<sequence length="714" mass="76417">MTAAEEVRSLVIVGGGPRAVGVLERLAANAPELGTGRLIVHLVDPFPIGPGRIWRYEQSPLLKLNSLAADVTMFTDASSTIEGPVRPGPSLIEWAEAVRSGEVVLDAGDAAVRREIDGLRGDSFPTRRLQSLYLRWFYREAVAALGPDIEVREHRARATEVVGDHDGRQLVVLDSGDTLAADLVLFSLGHSGALPTEEEAGLAAFAARHGLDYLPPSFTADADLSALAPGRDVIVRGFGLVAVDLVVLLTEGRGGRFERDEAGALRYLPSGREPRIVISSRRGVPYHSKIGSTLQGAAPELRWFTASVADRLRSRGRALDFAEDVWPPIAQELLWGYYRELFTGHPERVSADWSRFAEAFSRLDPRASVLAASGGPRLEAAQGYAVPALGADAPRVLDDARALAALVAETVPDETDRLFLPDLDRPLAGTRFEDAAAVQEAVRAYVRGDLALRTRQEHSATMGLFLAVLRSHLLLADLTASAEWTPRSRIEDLHGWWLGWFSFLASGPPAHRLDELLALSEAGVVDFLGPGIRVVASEEEGRFVASSASADRVVAAGALVDARLPQAGVATSDDALLRALVASGEAVEDLVDLGDALVSTGRLRVHQGDALLRSASGDRFGRRYAIGPYTDAPFVGAFSRPGTNAVSFRENDRVARALLRRLRGLGHAQRSDEGAPRVTSGAPSRADSREEPRVGSAGASRIGRSAPANRATPG</sequence>
<reference evidence="4" key="1">
    <citation type="submission" date="2019-12" db="EMBL/GenBank/DDBJ databases">
        <title>Complete and draft genome sequences of new strains and members of some known species of the genus Rathayibacter isolated from plants.</title>
        <authorList>
            <person name="Tarlachkov S.V."/>
            <person name="Starodumova I.P."/>
            <person name="Dorofeeva L.V."/>
            <person name="Prisyazhnaya N.V."/>
            <person name="Leyn S."/>
            <person name="Zlamal J."/>
            <person name="Elan M."/>
            <person name="Osterman A.L."/>
            <person name="Nadler S."/>
            <person name="Subbotin S.A."/>
            <person name="Evtushenko L.I."/>
        </authorList>
    </citation>
    <scope>NUCLEOTIDE SEQUENCE [LARGE SCALE GENOMIC DNA]</scope>
    <source>
        <strain evidence="4">VKM Ac-2761</strain>
    </source>
</reference>
<dbReference type="PANTHER" id="PTHR40254">
    <property type="entry name" value="BLR0577 PROTEIN"/>
    <property type="match status" value="1"/>
</dbReference>